<dbReference type="EMBL" id="CM001023">
    <property type="protein sequence ID" value="EAZ82800.1"/>
    <property type="molecule type" value="Genomic_DNA"/>
</dbReference>
<keyword evidence="3" id="KW-1185">Reference proteome</keyword>
<organism evidence="2 3">
    <name type="scientific">Algoriphagus machipongonensis</name>
    <dbReference type="NCBI Taxonomy" id="388413"/>
    <lineage>
        <taxon>Bacteria</taxon>
        <taxon>Pseudomonadati</taxon>
        <taxon>Bacteroidota</taxon>
        <taxon>Cytophagia</taxon>
        <taxon>Cytophagales</taxon>
        <taxon>Cyclobacteriaceae</taxon>
        <taxon>Algoriphagus</taxon>
    </lineage>
</organism>
<dbReference type="Proteomes" id="UP000003919">
    <property type="component" value="Chromosome"/>
</dbReference>
<comment type="caution">
    <text evidence="2">The sequence shown here is derived from an EMBL/GenBank/DDBJ whole genome shotgun (WGS) entry which is preliminary data.</text>
</comment>
<dbReference type="STRING" id="388413.ALPR1_11305"/>
<dbReference type="AlphaFoldDB" id="A3HSI2"/>
<protein>
    <recommendedName>
        <fullName evidence="4">Lipoprotein</fullName>
    </recommendedName>
</protein>
<dbReference type="EMBL" id="AAXU02000001">
    <property type="protein sequence ID" value="EAZ82800.1"/>
    <property type="molecule type" value="Genomic_DNA"/>
</dbReference>
<dbReference type="OrthoDB" id="826113at2"/>
<accession>A3HSI2</accession>
<evidence type="ECO:0008006" key="4">
    <source>
        <dbReference type="Google" id="ProtNLM"/>
    </source>
</evidence>
<feature type="chain" id="PRO_5002653080" description="Lipoprotein" evidence="1">
    <location>
        <begin position="23"/>
        <end position="196"/>
    </location>
</feature>
<dbReference type="HOGENOM" id="CLU_1387743_0_0_10"/>
<name>A3HSI2_9BACT</name>
<evidence type="ECO:0000313" key="2">
    <source>
        <dbReference type="EMBL" id="EAZ82800.1"/>
    </source>
</evidence>
<gene>
    <name evidence="2" type="ORF">ALPR1_11305</name>
</gene>
<reference evidence="2 3" key="1">
    <citation type="journal article" date="2011" name="J. Bacteriol.">
        <title>Complete genome sequence of Algoriphagus sp. PR1, bacterial prey of a colony-forming choanoflagellate.</title>
        <authorList>
            <person name="Alegado R.A."/>
            <person name="Ferriera S."/>
            <person name="Nusbaum C."/>
            <person name="Young S.K."/>
            <person name="Zeng Q."/>
            <person name="Imamovic A."/>
            <person name="Fairclough S.R."/>
            <person name="King N."/>
        </authorList>
    </citation>
    <scope>NUCLEOTIDE SEQUENCE [LARGE SCALE GENOMIC DNA]</scope>
    <source>
        <strain evidence="2 3">PR1</strain>
    </source>
</reference>
<evidence type="ECO:0000256" key="1">
    <source>
        <dbReference type="SAM" id="SignalP"/>
    </source>
</evidence>
<evidence type="ECO:0000313" key="3">
    <source>
        <dbReference type="Proteomes" id="UP000003919"/>
    </source>
</evidence>
<proteinExistence type="predicted"/>
<sequence>MIRNYKNVIAILLLAFCSFSCLEDLKFVPETAKDGTITASIDGEPFDVESGQGVFGSEFIVAELEEEKDHFVLTVFGVEIEEDGKAFAMGIKIGGENINEMKAGNVYKEWVPIDGFEEVYSGAMGGVEKRKSVNAKDNIFKAGSNHTGEMEISITEIDFELKKISGTFSFIALDEDKDVRIEVKSGVFQGIEWTNI</sequence>
<feature type="signal peptide" evidence="1">
    <location>
        <begin position="1"/>
        <end position="22"/>
    </location>
</feature>
<dbReference type="RefSeq" id="WP_008200619.1">
    <property type="nucleotide sequence ID" value="NZ_CM001023.1"/>
</dbReference>
<keyword evidence="1" id="KW-0732">Signal</keyword>